<dbReference type="AlphaFoldDB" id="A0AA37LS69"/>
<dbReference type="EMBL" id="BPPX01000011">
    <property type="protein sequence ID" value="GJC83425.1"/>
    <property type="molecule type" value="Genomic_DNA"/>
</dbReference>
<name>A0AA37LS69_9PEZI</name>
<feature type="region of interest" description="Disordered" evidence="1">
    <location>
        <begin position="7"/>
        <end position="43"/>
    </location>
</feature>
<evidence type="ECO:0000256" key="1">
    <source>
        <dbReference type="SAM" id="MobiDB-lite"/>
    </source>
</evidence>
<reference evidence="2 3" key="1">
    <citation type="submission" date="2021-07" db="EMBL/GenBank/DDBJ databases">
        <title>Genome data of Colletotrichum spaethianum.</title>
        <authorList>
            <person name="Utami Y.D."/>
            <person name="Hiruma K."/>
        </authorList>
    </citation>
    <scope>NUCLEOTIDE SEQUENCE [LARGE SCALE GENOMIC DNA]</scope>
    <source>
        <strain evidence="2 3">MAFF 242679</strain>
    </source>
</reference>
<gene>
    <name evidence="2" type="ORF">ColLi_06263</name>
</gene>
<sequence>MFQQIFKTESQTSLIRHNTADSTQNAAEQKEKKQSLFQQLQSKKRAEIPEEDLLKYTGMTKDGLAEWAKYRPGVGKNKCVEGAVGPPEAVSIVGSGYYKRLGGEL</sequence>
<feature type="compositionally biased region" description="Polar residues" evidence="1">
    <location>
        <begin position="7"/>
        <end position="27"/>
    </location>
</feature>
<dbReference type="Proteomes" id="UP001055172">
    <property type="component" value="Unassembled WGS sequence"/>
</dbReference>
<evidence type="ECO:0000313" key="3">
    <source>
        <dbReference type="Proteomes" id="UP001055172"/>
    </source>
</evidence>
<organism evidence="2 3">
    <name type="scientific">Colletotrichum liriopes</name>
    <dbReference type="NCBI Taxonomy" id="708192"/>
    <lineage>
        <taxon>Eukaryota</taxon>
        <taxon>Fungi</taxon>
        <taxon>Dikarya</taxon>
        <taxon>Ascomycota</taxon>
        <taxon>Pezizomycotina</taxon>
        <taxon>Sordariomycetes</taxon>
        <taxon>Hypocreomycetidae</taxon>
        <taxon>Glomerellales</taxon>
        <taxon>Glomerellaceae</taxon>
        <taxon>Colletotrichum</taxon>
        <taxon>Colletotrichum spaethianum species complex</taxon>
    </lineage>
</organism>
<evidence type="ECO:0000313" key="2">
    <source>
        <dbReference type="EMBL" id="GJC83425.1"/>
    </source>
</evidence>
<comment type="caution">
    <text evidence="2">The sequence shown here is derived from an EMBL/GenBank/DDBJ whole genome shotgun (WGS) entry which is preliminary data.</text>
</comment>
<keyword evidence="3" id="KW-1185">Reference proteome</keyword>
<accession>A0AA37LS69</accession>
<protein>
    <submittedName>
        <fullName evidence="2">Uncharacterized protein</fullName>
    </submittedName>
</protein>
<proteinExistence type="predicted"/>